<dbReference type="EMBL" id="ACLK02000003">
    <property type="protein sequence ID" value="EFY08487.1"/>
    <property type="molecule type" value="Genomic_DNA"/>
</dbReference>
<protein>
    <recommendedName>
        <fullName evidence="4">DUF308 domain-containing protein</fullName>
    </recommendedName>
</protein>
<comment type="caution">
    <text evidence="2">The sequence shown here is derived from an EMBL/GenBank/DDBJ whole genome shotgun (WGS) entry which is preliminary data.</text>
</comment>
<keyword evidence="1" id="KW-0812">Transmembrane</keyword>
<evidence type="ECO:0000256" key="1">
    <source>
        <dbReference type="SAM" id="Phobius"/>
    </source>
</evidence>
<evidence type="ECO:0000313" key="3">
    <source>
        <dbReference type="Proteomes" id="UP000003028"/>
    </source>
</evidence>
<feature type="transmembrane region" description="Helical" evidence="1">
    <location>
        <begin position="102"/>
        <end position="124"/>
    </location>
</feature>
<organism evidence="2 3">
    <name type="scientific">Erysipelothrix rhusiopathiae ATCC 19414</name>
    <dbReference type="NCBI Taxonomy" id="525280"/>
    <lineage>
        <taxon>Bacteria</taxon>
        <taxon>Bacillati</taxon>
        <taxon>Bacillota</taxon>
        <taxon>Erysipelotrichia</taxon>
        <taxon>Erysipelotrichales</taxon>
        <taxon>Erysipelotrichaceae</taxon>
        <taxon>Erysipelothrix</taxon>
    </lineage>
</organism>
<evidence type="ECO:0000313" key="2">
    <source>
        <dbReference type="EMBL" id="EFY08487.1"/>
    </source>
</evidence>
<feature type="transmembrane region" description="Helical" evidence="1">
    <location>
        <begin position="167"/>
        <end position="187"/>
    </location>
</feature>
<keyword evidence="1" id="KW-0472">Membrane</keyword>
<evidence type="ECO:0008006" key="4">
    <source>
        <dbReference type="Google" id="ProtNLM"/>
    </source>
</evidence>
<feature type="transmembrane region" description="Helical" evidence="1">
    <location>
        <begin position="25"/>
        <end position="44"/>
    </location>
</feature>
<feature type="transmembrane region" description="Helical" evidence="1">
    <location>
        <begin position="136"/>
        <end position="155"/>
    </location>
</feature>
<dbReference type="STRING" id="1648.A2I91_09155"/>
<keyword evidence="3" id="KW-1185">Reference proteome</keyword>
<sequence>MGKNVKRTIMETHTKSLSKKDKITLIFQLLLGVFTVIVGVLFIFRDKILWSLIYWMFVAMLAATILLFLYRSVKNRSISDALIALGSGVFLALIIYKEALYIEIMALFFGIWALFNALVHGLEFYVAIHEKQKNKLFKLFASVVSLIMGIVLLTRGVSNRFLMNIQIGSYVIFFGIVSIISSARVLWRHQTSVRLSAPVFLAAMNPYFLVKETRKLVQSNPDAVIDKVVKTEGNYISIYIYAKDHGYNRMGHLDIGYNGVIYSYGAHDPFNRAKSMAYGDGVMIVGSEVDYVQYAVDDDTTVFRFICELSDEQREFVENRLDELFKSAYYFKWPYQLDTKKEHHLTNLIDAGAAVDYYKFKEGEFKTYNVFTTNCVLIADYVIQSTGMKLFQMSGVITPGAYYDYLDNLLNKPGSIVVKREIYRKKEV</sequence>
<name>E7FYB3_ERYRH</name>
<accession>E7FYB3</accession>
<reference evidence="2" key="1">
    <citation type="submission" date="2011-01" db="EMBL/GenBank/DDBJ databases">
        <authorList>
            <person name="Muzny D."/>
            <person name="Qin X."/>
            <person name="Buhay C."/>
            <person name="Dugan-Rocha S."/>
            <person name="Ding Y."/>
            <person name="Chen G."/>
            <person name="Hawes A."/>
            <person name="Holder M."/>
            <person name="Jhangiani S."/>
            <person name="Johnson A."/>
            <person name="Khan Z."/>
            <person name="Li Z."/>
            <person name="Liu W."/>
            <person name="Liu X."/>
            <person name="Perez L."/>
            <person name="Shen H."/>
            <person name="Wang Q."/>
            <person name="Watt J."/>
            <person name="Xi L."/>
            <person name="Xin Y."/>
            <person name="Zhou J."/>
            <person name="Deng J."/>
            <person name="Jiang H."/>
            <person name="Liu Y."/>
            <person name="Qu J."/>
            <person name="Song X.-Z."/>
            <person name="Zhang L."/>
            <person name="Villasana D."/>
            <person name="Johnson A."/>
            <person name="Liu J."/>
            <person name="Liyanage D."/>
            <person name="Lorensuhewa L."/>
            <person name="Robinson T."/>
            <person name="Song A."/>
            <person name="Song B.-B."/>
            <person name="Dinh H."/>
            <person name="Thornton R."/>
            <person name="Coyle M."/>
            <person name="Francisco L."/>
            <person name="Jackson L."/>
            <person name="Javaid M."/>
            <person name="Korchina V."/>
            <person name="Kovar C."/>
            <person name="Mata R."/>
            <person name="Mathew T."/>
            <person name="Ngo R."/>
            <person name="Nguyen L."/>
            <person name="Nguyen N."/>
            <person name="Okwuonu G."/>
            <person name="Ongeri F."/>
            <person name="Pham C."/>
            <person name="Simmons D."/>
            <person name="Wilczek-Boney K."/>
            <person name="Hale W."/>
            <person name="Jakkamsetti A."/>
            <person name="Pham P."/>
            <person name="Ruth R."/>
            <person name="San Lucas F."/>
            <person name="Warren J."/>
            <person name="Zhang J."/>
            <person name="Zhao Z."/>
            <person name="Zhou C."/>
            <person name="Zhu D."/>
            <person name="Lee S."/>
            <person name="Bess C."/>
            <person name="Blankenburg K."/>
            <person name="Forbes L."/>
            <person name="Fu Q."/>
            <person name="Gubbala S."/>
            <person name="Hirani K."/>
            <person name="Jayaseelan J.C."/>
            <person name="Lara F."/>
            <person name="Munidasa M."/>
            <person name="Palculict T."/>
            <person name="Patil S."/>
            <person name="Pu L.-L."/>
            <person name="Saada N."/>
            <person name="Tang L."/>
            <person name="Weissenberger G."/>
            <person name="Zhu Y."/>
            <person name="Hemphill L."/>
            <person name="Shang Y."/>
            <person name="Youmans B."/>
            <person name="Ayvaz T."/>
            <person name="Ross M."/>
            <person name="Santibanez J."/>
            <person name="Aqrawi P."/>
            <person name="Gross S."/>
            <person name="Joshi V."/>
            <person name="Fowler G."/>
            <person name="Nazareth L."/>
            <person name="Reid J."/>
            <person name="Worley K."/>
            <person name="Petrosino J."/>
            <person name="Highlander S."/>
            <person name="Gibbs R."/>
        </authorList>
    </citation>
    <scope>NUCLEOTIDE SEQUENCE [LARGE SCALE GENOMIC DNA]</scope>
    <source>
        <strain evidence="2">ATCC 19414</strain>
    </source>
</reference>
<proteinExistence type="predicted"/>
<dbReference type="AlphaFoldDB" id="E7FYB3"/>
<dbReference type="Proteomes" id="UP000003028">
    <property type="component" value="Unassembled WGS sequence"/>
</dbReference>
<feature type="transmembrane region" description="Helical" evidence="1">
    <location>
        <begin position="50"/>
        <end position="70"/>
    </location>
</feature>
<feature type="transmembrane region" description="Helical" evidence="1">
    <location>
        <begin position="77"/>
        <end position="96"/>
    </location>
</feature>
<gene>
    <name evidence="2" type="ORF">HMPREF0357_11640</name>
</gene>
<keyword evidence="1" id="KW-1133">Transmembrane helix</keyword>